<reference evidence="2" key="1">
    <citation type="submission" date="2022-10" db="EMBL/GenBank/DDBJ databases">
        <authorList>
            <person name="Yu W.X."/>
        </authorList>
    </citation>
    <scope>NUCLEOTIDE SEQUENCE</scope>
    <source>
        <strain evidence="2">AAT</strain>
    </source>
</reference>
<evidence type="ECO:0000313" key="2">
    <source>
        <dbReference type="EMBL" id="MCW3786469.1"/>
    </source>
</evidence>
<dbReference type="InterPro" id="IPR000182">
    <property type="entry name" value="GNAT_dom"/>
</dbReference>
<proteinExistence type="predicted"/>
<dbReference type="AlphaFoldDB" id="A0AAE3M3N0"/>
<dbReference type="InterPro" id="IPR022525">
    <property type="entry name" value="GNAT_AblB"/>
</dbReference>
<dbReference type="NCBIfam" id="TIGR03827">
    <property type="entry name" value="GNAT_ablB"/>
    <property type="match status" value="1"/>
</dbReference>
<dbReference type="Pfam" id="PF00583">
    <property type="entry name" value="Acetyltransf_1"/>
    <property type="match status" value="1"/>
</dbReference>
<protein>
    <submittedName>
        <fullName evidence="2">Beta-lysine N-acetyltransferase</fullName>
    </submittedName>
</protein>
<keyword evidence="3" id="KW-1185">Reference proteome</keyword>
<name>A0AAE3M3N0_9BACT</name>
<dbReference type="CDD" id="cd04301">
    <property type="entry name" value="NAT_SF"/>
    <property type="match status" value="1"/>
</dbReference>
<gene>
    <name evidence="2" type="primary">ablB</name>
    <name evidence="2" type="ORF">OM075_08315</name>
</gene>
<dbReference type="PROSITE" id="PS51186">
    <property type="entry name" value="GNAT"/>
    <property type="match status" value="1"/>
</dbReference>
<comment type="caution">
    <text evidence="2">The sequence shown here is derived from an EMBL/GenBank/DDBJ whole genome shotgun (WGS) entry which is preliminary data.</text>
</comment>
<dbReference type="GO" id="GO:0008080">
    <property type="term" value="F:N-acetyltransferase activity"/>
    <property type="evidence" value="ECO:0007669"/>
    <property type="project" value="InterPro"/>
</dbReference>
<dbReference type="Proteomes" id="UP001209229">
    <property type="component" value="Unassembled WGS sequence"/>
</dbReference>
<sequence>MCVINVISDKIETIANGTCIQHGKLNNRIYLMKLDSRDIPQVFTLMHQIVKEEWYSKIICKIPKKYAPVFFANGFILEAQIPKFYKGQDDAFFVSKFLSSDRVLKIERDKLSAFSAILSKEQPIITSSPTKFTIRELNQSDVSKITDIYSKVFETYPFPIHEKEYVLQTMSENVRYFGAEKNGELAAIASSEMDLENKNAEMTDFATYPKYSGNRLASALLRRMEQEMKHNGIHTLYTIARLKSIPMNLTFIRMNYNYTGTLIKNTNISGDIESMNVYYKQI</sequence>
<accession>A0AAE3M3N0</accession>
<dbReference type="Gene3D" id="3.40.630.30">
    <property type="match status" value="1"/>
</dbReference>
<dbReference type="SUPFAM" id="SSF55729">
    <property type="entry name" value="Acyl-CoA N-acyltransferases (Nat)"/>
    <property type="match status" value="1"/>
</dbReference>
<organism evidence="2 3">
    <name type="scientific">Plebeiibacterium sediminum</name>
    <dbReference type="NCBI Taxonomy" id="2992112"/>
    <lineage>
        <taxon>Bacteria</taxon>
        <taxon>Pseudomonadati</taxon>
        <taxon>Bacteroidota</taxon>
        <taxon>Bacteroidia</taxon>
        <taxon>Marinilabiliales</taxon>
        <taxon>Marinilabiliaceae</taxon>
        <taxon>Plebeiibacterium</taxon>
    </lineage>
</organism>
<feature type="domain" description="N-acetyltransferase" evidence="1">
    <location>
        <begin position="132"/>
        <end position="282"/>
    </location>
</feature>
<evidence type="ECO:0000313" key="3">
    <source>
        <dbReference type="Proteomes" id="UP001209229"/>
    </source>
</evidence>
<dbReference type="InterPro" id="IPR016181">
    <property type="entry name" value="Acyl_CoA_acyltransferase"/>
</dbReference>
<dbReference type="EMBL" id="JAPDPJ010000014">
    <property type="protein sequence ID" value="MCW3786469.1"/>
    <property type="molecule type" value="Genomic_DNA"/>
</dbReference>
<dbReference type="RefSeq" id="WP_301190033.1">
    <property type="nucleotide sequence ID" value="NZ_JAPDPJ010000014.1"/>
</dbReference>
<evidence type="ECO:0000259" key="1">
    <source>
        <dbReference type="PROSITE" id="PS51186"/>
    </source>
</evidence>